<dbReference type="InterPro" id="IPR003961">
    <property type="entry name" value="FN3_dom"/>
</dbReference>
<name>A0ABT5XZ81_9FLAO</name>
<dbReference type="Proteomes" id="UP001221366">
    <property type="component" value="Unassembled WGS sequence"/>
</dbReference>
<sequence length="724" mass="81857">MRECNISKSITTVLIACLCAFQARAQQDSLTVDEPAIVAMARPQKDGKIMLRWAVTTPVAWRQLNEYGYELKRYTVTKNNRTLPIPTEKTIGIFLPKLLEEWMPLVESNDNAAVMAQSIYGEGFDVEGMDQLSAIINLAEEQEQRFTWGLYAADQDYEVAQMAGLGFVDHEVEPNEKYVYKITSLVPENLMKIKEGGVFIGLQDYEDLPKPLDLAVVFFDGKSMLSWNYAIHNQTYNSYFIERSVDGNNFRILNDLPLTNLNNSDKTDPLRMFYTDSIANGTTYYYRIRGKTPFGELSPVSEVVSGKGEKKLPYVPHITTKYYEDDKTVLLEWEFMEEGNDMITGFELNQSDNVDGIYKAVVKNIPPEARRVRYDSLMPTNYMAITALGKNGSKRTSFPALVQPVDSIPPAKPKGFTGVVDSLGVATLTWDPNTEKDMLGYRVFKGNNKNEEYSQLTVSPHESTTFYDSVSVKNLNSKVYYQLIAVDQRFNMSEPSEILELKKPDFIKPTQPVFKSYKIIEGKVHLTWANSSSDDVIKHELYRKESTSNDWKLVYSVDSKQYTDSSMQSTAQLPTDSLPTAQLPTAQLPTAHWIDENITEGEQYSYTLIAIDDSALESDPAPPLTVIVPKTSLYPPLQGLYGEADREAGTITIRWKAYKEPNASKITIYKGTQGNTINLLKEIPVDTQGIVDGKVKPNNTYEYVFRVVFKDGRVSEISTLEVKY</sequence>
<dbReference type="Gene3D" id="2.60.40.10">
    <property type="entry name" value="Immunoglobulins"/>
    <property type="match status" value="4"/>
</dbReference>
<dbReference type="InterPro" id="IPR036116">
    <property type="entry name" value="FN3_sf"/>
</dbReference>
<protein>
    <submittedName>
        <fullName evidence="2">Fibronectin type III domain-containing protein</fullName>
    </submittedName>
</protein>
<accession>A0ABT5XZ81</accession>
<dbReference type="CDD" id="cd00063">
    <property type="entry name" value="FN3"/>
    <property type="match status" value="1"/>
</dbReference>
<comment type="caution">
    <text evidence="2">The sequence shown here is derived from an EMBL/GenBank/DDBJ whole genome shotgun (WGS) entry which is preliminary data.</text>
</comment>
<evidence type="ECO:0000313" key="3">
    <source>
        <dbReference type="Proteomes" id="UP001221366"/>
    </source>
</evidence>
<feature type="signal peptide" evidence="1">
    <location>
        <begin position="1"/>
        <end position="25"/>
    </location>
</feature>
<dbReference type="EMBL" id="JARFVB010000005">
    <property type="protein sequence ID" value="MDF0716497.1"/>
    <property type="molecule type" value="Genomic_DNA"/>
</dbReference>
<keyword evidence="1" id="KW-0732">Signal</keyword>
<evidence type="ECO:0000256" key="1">
    <source>
        <dbReference type="SAM" id="SignalP"/>
    </source>
</evidence>
<gene>
    <name evidence="2" type="ORF">PY092_10080</name>
</gene>
<dbReference type="InterPro" id="IPR013783">
    <property type="entry name" value="Ig-like_fold"/>
</dbReference>
<dbReference type="SUPFAM" id="SSF49265">
    <property type="entry name" value="Fibronectin type III"/>
    <property type="match status" value="2"/>
</dbReference>
<evidence type="ECO:0000313" key="2">
    <source>
        <dbReference type="EMBL" id="MDF0716497.1"/>
    </source>
</evidence>
<organism evidence="2 3">
    <name type="scientific">Flagellimonas yonaguniensis</name>
    <dbReference type="NCBI Taxonomy" id="3031325"/>
    <lineage>
        <taxon>Bacteria</taxon>
        <taxon>Pseudomonadati</taxon>
        <taxon>Bacteroidota</taxon>
        <taxon>Flavobacteriia</taxon>
        <taxon>Flavobacteriales</taxon>
        <taxon>Flavobacteriaceae</taxon>
        <taxon>Flagellimonas</taxon>
    </lineage>
</organism>
<proteinExistence type="predicted"/>
<reference evidence="2 3" key="1">
    <citation type="submission" date="2023-03" db="EMBL/GenBank/DDBJ databases">
        <title>Muricauda XX sp. nov. and Muricauda XXX sp. nov., two novel species isolated from Okinawa Trough.</title>
        <authorList>
            <person name="Cao W."/>
            <person name="Deng X."/>
        </authorList>
    </citation>
    <scope>NUCLEOTIDE SEQUENCE [LARGE SCALE GENOMIC DNA]</scope>
    <source>
        <strain evidence="2 3">334s03</strain>
    </source>
</reference>
<feature type="chain" id="PRO_5047177106" evidence="1">
    <location>
        <begin position="26"/>
        <end position="724"/>
    </location>
</feature>
<keyword evidence="3" id="KW-1185">Reference proteome</keyword>